<evidence type="ECO:0000313" key="2">
    <source>
        <dbReference type="Proteomes" id="UP000018211"/>
    </source>
</evidence>
<organism evidence="1 2">
    <name type="scientific">Vibrio nigripulchritudo SOn1</name>
    <dbReference type="NCBI Taxonomy" id="1238450"/>
    <lineage>
        <taxon>Bacteria</taxon>
        <taxon>Pseudomonadati</taxon>
        <taxon>Pseudomonadota</taxon>
        <taxon>Gammaproteobacteria</taxon>
        <taxon>Vibrionales</taxon>
        <taxon>Vibrionaceae</taxon>
        <taxon>Vibrio</taxon>
    </lineage>
</organism>
<reference evidence="1 2" key="1">
    <citation type="journal article" date="2013" name="ISME J.">
        <title>Comparative genomics of pathogenic lineages of Vibrio nigripulchritudo identifies virulence-associated traits.</title>
        <authorList>
            <person name="Goudenege D."/>
            <person name="Labreuche Y."/>
            <person name="Krin E."/>
            <person name="Ansquer D."/>
            <person name="Mangenot S."/>
            <person name="Calteau A."/>
            <person name="Medigue C."/>
            <person name="Mazel D."/>
            <person name="Polz M.F."/>
            <person name="Le Roux F."/>
        </authorList>
    </citation>
    <scope>NUCLEOTIDE SEQUENCE [LARGE SCALE GENOMIC DNA]</scope>
    <source>
        <strain evidence="1 2">SOn1</strain>
    </source>
</reference>
<proteinExistence type="predicted"/>
<name>A0AAV2VQK0_9VIBR</name>
<sequence>MSALSRKPASEERTRDAIYLVKEMNRNESRIAALRYMYQTVGRKVSNG</sequence>
<dbReference type="Proteomes" id="UP000018211">
    <property type="component" value="Unassembled WGS sequence"/>
</dbReference>
<comment type="caution">
    <text evidence="1">The sequence shown here is derived from an EMBL/GenBank/DDBJ whole genome shotgun (WGS) entry which is preliminary data.</text>
</comment>
<evidence type="ECO:0000313" key="1">
    <source>
        <dbReference type="EMBL" id="CCO46995.1"/>
    </source>
</evidence>
<evidence type="ECO:0008006" key="3">
    <source>
        <dbReference type="Google" id="ProtNLM"/>
    </source>
</evidence>
<accession>A0AAV2VQK0</accession>
<dbReference type="EMBL" id="CAOF01000109">
    <property type="protein sequence ID" value="CCO46995.1"/>
    <property type="molecule type" value="Genomic_DNA"/>
</dbReference>
<dbReference type="AlphaFoldDB" id="A0AAV2VQK0"/>
<gene>
    <name evidence="1" type="ORF">VIBNISOn1_20003</name>
</gene>
<protein>
    <recommendedName>
        <fullName evidence="3">Transposase</fullName>
    </recommendedName>
</protein>